<comment type="caution">
    <text evidence="7">The sequence shown here is derived from an EMBL/GenBank/DDBJ whole genome shotgun (WGS) entry which is preliminary data.</text>
</comment>
<dbReference type="Proteomes" id="UP000249135">
    <property type="component" value="Unassembled WGS sequence"/>
</dbReference>
<dbReference type="GO" id="GO:0005886">
    <property type="term" value="C:plasma membrane"/>
    <property type="evidence" value="ECO:0007669"/>
    <property type="project" value="UniProtKB-SubCell"/>
</dbReference>
<evidence type="ECO:0000313" key="7">
    <source>
        <dbReference type="EMBL" id="PZQ77591.1"/>
    </source>
</evidence>
<name>A0A2W5QGF1_VARPD</name>
<comment type="similarity">
    <text evidence="2">Belongs to the CPA3 antiporters (TC 2.A.63) subunit E family.</text>
</comment>
<keyword evidence="6" id="KW-0472">Membrane</keyword>
<evidence type="ECO:0000256" key="1">
    <source>
        <dbReference type="ARBA" id="ARBA00004651"/>
    </source>
</evidence>
<evidence type="ECO:0000256" key="2">
    <source>
        <dbReference type="ARBA" id="ARBA00006228"/>
    </source>
</evidence>
<reference evidence="7 8" key="1">
    <citation type="submission" date="2017-08" db="EMBL/GenBank/DDBJ databases">
        <title>Infants hospitalized years apart are colonized by the same room-sourced microbial strains.</title>
        <authorList>
            <person name="Brooks B."/>
            <person name="Olm M.R."/>
            <person name="Firek B.A."/>
            <person name="Baker R."/>
            <person name="Thomas B.C."/>
            <person name="Morowitz M.J."/>
            <person name="Banfield J.F."/>
        </authorList>
    </citation>
    <scope>NUCLEOTIDE SEQUENCE [LARGE SCALE GENOMIC DNA]</scope>
    <source>
        <strain evidence="7">S2_005_003_R2_41</strain>
    </source>
</reference>
<evidence type="ECO:0000256" key="6">
    <source>
        <dbReference type="ARBA" id="ARBA00023136"/>
    </source>
</evidence>
<dbReference type="Pfam" id="PF01899">
    <property type="entry name" value="MNHE"/>
    <property type="match status" value="1"/>
</dbReference>
<keyword evidence="5" id="KW-1133">Transmembrane helix</keyword>
<keyword evidence="3" id="KW-1003">Cell membrane</keyword>
<evidence type="ECO:0000256" key="3">
    <source>
        <dbReference type="ARBA" id="ARBA00022475"/>
    </source>
</evidence>
<protein>
    <recommendedName>
        <fullName evidence="9">Sodium:proton antiporter</fullName>
    </recommendedName>
</protein>
<evidence type="ECO:0000256" key="5">
    <source>
        <dbReference type="ARBA" id="ARBA00022989"/>
    </source>
</evidence>
<dbReference type="InterPro" id="IPR002758">
    <property type="entry name" value="Cation_antiport_E"/>
</dbReference>
<dbReference type="PANTHER" id="PTHR34584:SF1">
    <property type="entry name" value="NA(+)_H(+) ANTIPORTER SUBUNIT E1"/>
    <property type="match status" value="1"/>
</dbReference>
<keyword evidence="4" id="KW-0812">Transmembrane</keyword>
<sequence>MNRLVAAVVLPARVGWAMVTSGAQTIGAIVRQGLAIGTPPPASFVRIDFAPMSAQGAALLGCMISLTPGTTVIDIDMPRRQMVLHMLDTRQAAAAVEAIRREFEPPLMAWFGEAA</sequence>
<evidence type="ECO:0000313" key="8">
    <source>
        <dbReference type="Proteomes" id="UP000249135"/>
    </source>
</evidence>
<dbReference type="AlphaFoldDB" id="A0A2W5QGF1"/>
<organism evidence="7 8">
    <name type="scientific">Variovorax paradoxus</name>
    <dbReference type="NCBI Taxonomy" id="34073"/>
    <lineage>
        <taxon>Bacteria</taxon>
        <taxon>Pseudomonadati</taxon>
        <taxon>Pseudomonadota</taxon>
        <taxon>Betaproteobacteria</taxon>
        <taxon>Burkholderiales</taxon>
        <taxon>Comamonadaceae</taxon>
        <taxon>Variovorax</taxon>
    </lineage>
</organism>
<dbReference type="PANTHER" id="PTHR34584">
    <property type="entry name" value="NA(+)/H(+) ANTIPORTER SUBUNIT E1"/>
    <property type="match status" value="1"/>
</dbReference>
<dbReference type="GO" id="GO:0008324">
    <property type="term" value="F:monoatomic cation transmembrane transporter activity"/>
    <property type="evidence" value="ECO:0007669"/>
    <property type="project" value="InterPro"/>
</dbReference>
<evidence type="ECO:0000256" key="4">
    <source>
        <dbReference type="ARBA" id="ARBA00022692"/>
    </source>
</evidence>
<evidence type="ECO:0008006" key="9">
    <source>
        <dbReference type="Google" id="ProtNLM"/>
    </source>
</evidence>
<accession>A0A2W5QGF1</accession>
<proteinExistence type="inferred from homology"/>
<comment type="subcellular location">
    <subcellularLocation>
        <location evidence="1">Cell membrane</location>
        <topology evidence="1">Multi-pass membrane protein</topology>
    </subcellularLocation>
</comment>
<dbReference type="EMBL" id="QFPP01000015">
    <property type="protein sequence ID" value="PZQ77591.1"/>
    <property type="molecule type" value="Genomic_DNA"/>
</dbReference>
<gene>
    <name evidence="7" type="ORF">DI563_03295</name>
</gene>